<proteinExistence type="predicted"/>
<keyword evidence="1" id="KW-0732">Signal</keyword>
<protein>
    <recommendedName>
        <fullName evidence="4">DUF5666 domain-containing protein</fullName>
    </recommendedName>
</protein>
<dbReference type="Proteomes" id="UP000606044">
    <property type="component" value="Unassembled WGS sequence"/>
</dbReference>
<feature type="signal peptide" evidence="1">
    <location>
        <begin position="1"/>
        <end position="39"/>
    </location>
</feature>
<dbReference type="AlphaFoldDB" id="A0A917CG46"/>
<evidence type="ECO:0000313" key="3">
    <source>
        <dbReference type="Proteomes" id="UP000606044"/>
    </source>
</evidence>
<evidence type="ECO:0000256" key="1">
    <source>
        <dbReference type="SAM" id="SignalP"/>
    </source>
</evidence>
<keyword evidence="3" id="KW-1185">Reference proteome</keyword>
<sequence length="225" mass="22860">MGVAVRWDSSRSGASDMRLRLLAPLALAASLIGAIPAMAQGTPAPTTTLRGVVASVEGSLLTVTTRSGQSVKVKLADKPSVTGLVRISLADIPTDAYVGVAAVPQAGAAPGAPEKAVSVHVFMANQRGVGEGTHPYDVAPTSSMTNGALAQKMVEKDGQLLTIAYQGGEKKVLVTPDTSLVRFEAGTADELKPGAQVLMRTTAGADGLPQAARVLVGRDGVVPAL</sequence>
<feature type="chain" id="PRO_5038105900" description="DUF5666 domain-containing protein" evidence="1">
    <location>
        <begin position="40"/>
        <end position="225"/>
    </location>
</feature>
<accession>A0A917CG46</accession>
<comment type="caution">
    <text evidence="2">The sequence shown here is derived from an EMBL/GenBank/DDBJ whole genome shotgun (WGS) entry which is preliminary data.</text>
</comment>
<reference evidence="2" key="1">
    <citation type="journal article" date="2014" name="Int. J. Syst. Evol. Microbiol.">
        <title>Complete genome sequence of Corynebacterium casei LMG S-19264T (=DSM 44701T), isolated from a smear-ripened cheese.</title>
        <authorList>
            <consortium name="US DOE Joint Genome Institute (JGI-PGF)"/>
            <person name="Walter F."/>
            <person name="Albersmeier A."/>
            <person name="Kalinowski J."/>
            <person name="Ruckert C."/>
        </authorList>
    </citation>
    <scope>NUCLEOTIDE SEQUENCE</scope>
    <source>
        <strain evidence="2">CCM 7897</strain>
    </source>
</reference>
<evidence type="ECO:0008006" key="4">
    <source>
        <dbReference type="Google" id="ProtNLM"/>
    </source>
</evidence>
<organism evidence="2 3">
    <name type="scientific">Azorhizobium oxalatiphilum</name>
    <dbReference type="NCBI Taxonomy" id="980631"/>
    <lineage>
        <taxon>Bacteria</taxon>
        <taxon>Pseudomonadati</taxon>
        <taxon>Pseudomonadota</taxon>
        <taxon>Alphaproteobacteria</taxon>
        <taxon>Hyphomicrobiales</taxon>
        <taxon>Xanthobacteraceae</taxon>
        <taxon>Azorhizobium</taxon>
    </lineage>
</organism>
<dbReference type="EMBL" id="BMCT01000012">
    <property type="protein sequence ID" value="GGF87462.1"/>
    <property type="molecule type" value="Genomic_DNA"/>
</dbReference>
<name>A0A917CG46_9HYPH</name>
<gene>
    <name evidence="2" type="ORF">GCM10007301_54200</name>
</gene>
<reference evidence="2" key="2">
    <citation type="submission" date="2020-09" db="EMBL/GenBank/DDBJ databases">
        <authorList>
            <person name="Sun Q."/>
            <person name="Sedlacek I."/>
        </authorList>
    </citation>
    <scope>NUCLEOTIDE SEQUENCE</scope>
    <source>
        <strain evidence="2">CCM 7897</strain>
    </source>
</reference>
<evidence type="ECO:0000313" key="2">
    <source>
        <dbReference type="EMBL" id="GGF87462.1"/>
    </source>
</evidence>